<reference evidence="3" key="1">
    <citation type="submission" date="2021-09" db="EMBL/GenBank/DDBJ databases">
        <authorList>
            <consortium name="AG Swart"/>
            <person name="Singh M."/>
            <person name="Singh A."/>
            <person name="Seah K."/>
            <person name="Emmerich C."/>
        </authorList>
    </citation>
    <scope>NUCLEOTIDE SEQUENCE</scope>
    <source>
        <strain evidence="3">ATCC30299</strain>
    </source>
</reference>
<evidence type="ECO:0000256" key="1">
    <source>
        <dbReference type="SAM" id="Phobius"/>
    </source>
</evidence>
<keyword evidence="1" id="KW-0812">Transmembrane</keyword>
<feature type="transmembrane region" description="Helical" evidence="1">
    <location>
        <begin position="99"/>
        <end position="117"/>
    </location>
</feature>
<evidence type="ECO:0000313" key="3">
    <source>
        <dbReference type="EMBL" id="CAG9317492.1"/>
    </source>
</evidence>
<dbReference type="PANTHER" id="PTHR28136:SF1">
    <property type="entry name" value="NUCLEUS EXPORT PROTEIN BRL1"/>
    <property type="match status" value="1"/>
</dbReference>
<organism evidence="3 4">
    <name type="scientific">Blepharisma stoltei</name>
    <dbReference type="NCBI Taxonomy" id="1481888"/>
    <lineage>
        <taxon>Eukaryota</taxon>
        <taxon>Sar</taxon>
        <taxon>Alveolata</taxon>
        <taxon>Ciliophora</taxon>
        <taxon>Postciliodesmatophora</taxon>
        <taxon>Heterotrichea</taxon>
        <taxon>Heterotrichida</taxon>
        <taxon>Blepharismidae</taxon>
        <taxon>Blepharisma</taxon>
    </lineage>
</organism>
<evidence type="ECO:0000313" key="4">
    <source>
        <dbReference type="Proteomes" id="UP001162131"/>
    </source>
</evidence>
<dbReference type="InterPro" id="IPR040202">
    <property type="entry name" value="Brl1/Brr6"/>
</dbReference>
<keyword evidence="1" id="KW-1133">Transmembrane helix</keyword>
<name>A0AAU9J1T8_9CILI</name>
<evidence type="ECO:0000259" key="2">
    <source>
        <dbReference type="SMART" id="SM01042"/>
    </source>
</evidence>
<dbReference type="AlphaFoldDB" id="A0AAU9J1T8"/>
<keyword evidence="1" id="KW-0472">Membrane</keyword>
<keyword evidence="4" id="KW-1185">Reference proteome</keyword>
<comment type="caution">
    <text evidence="3">The sequence shown here is derived from an EMBL/GenBank/DDBJ whole genome shotgun (WGS) entry which is preliminary data.</text>
</comment>
<dbReference type="Pfam" id="PF10104">
    <property type="entry name" value="Brr6_like_C_C"/>
    <property type="match status" value="1"/>
</dbReference>
<feature type="domain" description="Brl1/Brr6" evidence="2">
    <location>
        <begin position="96"/>
        <end position="217"/>
    </location>
</feature>
<feature type="transmembrane region" description="Helical" evidence="1">
    <location>
        <begin position="201"/>
        <end position="219"/>
    </location>
</feature>
<protein>
    <recommendedName>
        <fullName evidence="2">Brl1/Brr6 domain-containing protein</fullName>
    </recommendedName>
</protein>
<dbReference type="GO" id="GO:0006998">
    <property type="term" value="P:nuclear envelope organization"/>
    <property type="evidence" value="ECO:0007669"/>
    <property type="project" value="InterPro"/>
</dbReference>
<dbReference type="Proteomes" id="UP001162131">
    <property type="component" value="Unassembled WGS sequence"/>
</dbReference>
<dbReference type="InterPro" id="IPR018767">
    <property type="entry name" value="Brl1/Brr6_dom"/>
</dbReference>
<dbReference type="GO" id="GO:0055088">
    <property type="term" value="P:lipid homeostasis"/>
    <property type="evidence" value="ECO:0007669"/>
    <property type="project" value="InterPro"/>
</dbReference>
<dbReference type="SMART" id="SM01042">
    <property type="entry name" value="Brr6_like_C_C"/>
    <property type="match status" value="1"/>
</dbReference>
<dbReference type="PANTHER" id="PTHR28136">
    <property type="entry name" value="NUCLEUS EXPORT PROTEIN BRR6"/>
    <property type="match status" value="1"/>
</dbReference>
<proteinExistence type="predicted"/>
<gene>
    <name evidence="3" type="ORF">BSTOLATCC_MIC18738</name>
</gene>
<accession>A0AAU9J1T8</accession>
<sequence>METYEDLYTHDVTIPYHGIQIDVPSLQYNIAAFSGSKSQKSQISPKKVIKHSPSKERLQKIASEYQITFPRPSEVPQPSQNTIKPPITSFTPPAQNTRLLSLFLMFSIIGVIIYYTYSDIQKKIKIKSREMDINVQQCIKEYYENECQPDKRIPIAEEFCLEKEKCISKNPENDVIFLHVSAELFGELINRFCEEMTLKTMAFLLIILLLILYTSMKYLKERNKVVAKYTRNLNQIKN</sequence>
<dbReference type="GO" id="GO:0031965">
    <property type="term" value="C:nuclear membrane"/>
    <property type="evidence" value="ECO:0007669"/>
    <property type="project" value="InterPro"/>
</dbReference>
<dbReference type="EMBL" id="CAJZBQ010000018">
    <property type="protein sequence ID" value="CAG9317492.1"/>
    <property type="molecule type" value="Genomic_DNA"/>
</dbReference>